<dbReference type="Gene3D" id="3.40.50.150">
    <property type="entry name" value="Vaccinia Virus protein VP39"/>
    <property type="match status" value="1"/>
</dbReference>
<dbReference type="InterPro" id="IPR029063">
    <property type="entry name" value="SAM-dependent_MTases_sf"/>
</dbReference>
<comment type="similarity">
    <text evidence="1 6">Belongs to the methyltransferase superfamily. RsmH family.</text>
</comment>
<feature type="binding site" evidence="6">
    <location>
        <position position="109"/>
    </location>
    <ligand>
        <name>S-adenosyl-L-methionine</name>
        <dbReference type="ChEBI" id="CHEBI:59789"/>
    </ligand>
</feature>
<dbReference type="GO" id="GO:0005737">
    <property type="term" value="C:cytoplasm"/>
    <property type="evidence" value="ECO:0007669"/>
    <property type="project" value="UniProtKB-SubCell"/>
</dbReference>
<dbReference type="EC" id="2.1.1.199" evidence="6"/>
<evidence type="ECO:0000256" key="4">
    <source>
        <dbReference type="ARBA" id="ARBA00022679"/>
    </source>
</evidence>
<dbReference type="GO" id="GO:0070475">
    <property type="term" value="P:rRNA base methylation"/>
    <property type="evidence" value="ECO:0007669"/>
    <property type="project" value="UniProtKB-UniRule"/>
</dbReference>
<feature type="binding site" evidence="6">
    <location>
        <begin position="33"/>
        <end position="35"/>
    </location>
    <ligand>
        <name>S-adenosyl-L-methionine</name>
        <dbReference type="ChEBI" id="CHEBI:59789"/>
    </ligand>
</feature>
<proteinExistence type="inferred from homology"/>
<comment type="caution">
    <text evidence="7">The sequence shown here is derived from an EMBL/GenBank/DDBJ whole genome shotgun (WGS) entry which is preliminary data.</text>
</comment>
<dbReference type="PIRSF" id="PIRSF004486">
    <property type="entry name" value="MraW"/>
    <property type="match status" value="1"/>
</dbReference>
<keyword evidence="8" id="KW-1185">Reference proteome</keyword>
<dbReference type="InterPro" id="IPR002903">
    <property type="entry name" value="RsmH"/>
</dbReference>
<gene>
    <name evidence="6 7" type="primary">rsmH</name>
    <name evidence="7" type="ORF">GK091_18110</name>
</gene>
<evidence type="ECO:0000256" key="3">
    <source>
        <dbReference type="ARBA" id="ARBA00022603"/>
    </source>
</evidence>
<dbReference type="RefSeq" id="WP_164041307.1">
    <property type="nucleotide sequence ID" value="NZ_JAAGNZ010000002.1"/>
</dbReference>
<sequence length="306" mass="34374">MTTYHEPVLLQACIDGLNLQPGGTYVDITFGGGGHSREILNQLEPGPDSPGRLFGFDQDVDARANAQAIGDSRLTFVASNFRNIKRYLRLYKAEQVDGILADLGISSHQIDTPERGFSTRFDADLDMRMNQQADRTARQVVNEYSEADLHRILGMYGEITNARTAATALVSARSNRPLNTVNDLKNALQRYAPRGKENKYFAQVFQALRIEVNEELQALEEFLEQVPEILKPGGRLVVMSYHSLEDRLVKNFINKGKFQGEVEKDLFGNDLKPLQSITRKPVEATPEEIARNPRARSAKLRIAEKI</sequence>
<dbReference type="NCBIfam" id="TIGR00006">
    <property type="entry name" value="16S rRNA (cytosine(1402)-N(4))-methyltransferase RsmH"/>
    <property type="match status" value="1"/>
</dbReference>
<evidence type="ECO:0000256" key="5">
    <source>
        <dbReference type="ARBA" id="ARBA00022691"/>
    </source>
</evidence>
<name>A0A6M0ILP4_9BACT</name>
<dbReference type="GO" id="GO:0071424">
    <property type="term" value="F:rRNA (cytosine-N4-)-methyltransferase activity"/>
    <property type="evidence" value="ECO:0007669"/>
    <property type="project" value="UniProtKB-UniRule"/>
</dbReference>
<comment type="catalytic activity">
    <reaction evidence="6">
        <text>cytidine(1402) in 16S rRNA + S-adenosyl-L-methionine = N(4)-methylcytidine(1402) in 16S rRNA + S-adenosyl-L-homocysteine + H(+)</text>
        <dbReference type="Rhea" id="RHEA:42928"/>
        <dbReference type="Rhea" id="RHEA-COMP:10286"/>
        <dbReference type="Rhea" id="RHEA-COMP:10287"/>
        <dbReference type="ChEBI" id="CHEBI:15378"/>
        <dbReference type="ChEBI" id="CHEBI:57856"/>
        <dbReference type="ChEBI" id="CHEBI:59789"/>
        <dbReference type="ChEBI" id="CHEBI:74506"/>
        <dbReference type="ChEBI" id="CHEBI:82748"/>
        <dbReference type="EC" id="2.1.1.199"/>
    </reaction>
</comment>
<keyword evidence="6" id="KW-0963">Cytoplasm</keyword>
<dbReference type="HAMAP" id="MF_01007">
    <property type="entry name" value="16SrRNA_methyltr_H"/>
    <property type="match status" value="1"/>
</dbReference>
<dbReference type="PANTHER" id="PTHR11265">
    <property type="entry name" value="S-ADENOSYL-METHYLTRANSFERASE MRAW"/>
    <property type="match status" value="1"/>
</dbReference>
<keyword evidence="3 6" id="KW-0489">Methyltransferase</keyword>
<dbReference type="SUPFAM" id="SSF53335">
    <property type="entry name" value="S-adenosyl-L-methionine-dependent methyltransferases"/>
    <property type="match status" value="1"/>
</dbReference>
<keyword evidence="2 6" id="KW-0698">rRNA processing</keyword>
<dbReference type="AlphaFoldDB" id="A0A6M0ILP4"/>
<dbReference type="Proteomes" id="UP000477386">
    <property type="component" value="Unassembled WGS sequence"/>
</dbReference>
<feature type="binding site" evidence="6">
    <location>
        <position position="57"/>
    </location>
    <ligand>
        <name>S-adenosyl-L-methionine</name>
        <dbReference type="ChEBI" id="CHEBI:59789"/>
    </ligand>
</feature>
<feature type="binding site" evidence="6">
    <location>
        <position position="102"/>
    </location>
    <ligand>
        <name>S-adenosyl-L-methionine</name>
        <dbReference type="ChEBI" id="CHEBI:59789"/>
    </ligand>
</feature>
<evidence type="ECO:0000256" key="1">
    <source>
        <dbReference type="ARBA" id="ARBA00010396"/>
    </source>
</evidence>
<comment type="subcellular location">
    <subcellularLocation>
        <location evidence="6">Cytoplasm</location>
    </subcellularLocation>
</comment>
<protein>
    <recommendedName>
        <fullName evidence="6">Ribosomal RNA small subunit methyltransferase H</fullName>
        <ecNumber evidence="6">2.1.1.199</ecNumber>
    </recommendedName>
    <alternativeName>
        <fullName evidence="6">16S rRNA m(4)C1402 methyltransferase</fullName>
    </alternativeName>
    <alternativeName>
        <fullName evidence="6">rRNA (cytosine-N(4)-)-methyltransferase RsmH</fullName>
    </alternativeName>
</protein>
<dbReference type="PANTHER" id="PTHR11265:SF0">
    <property type="entry name" value="12S RRNA N4-METHYLCYTIDINE METHYLTRANSFERASE"/>
    <property type="match status" value="1"/>
</dbReference>
<evidence type="ECO:0000313" key="8">
    <source>
        <dbReference type="Proteomes" id="UP000477386"/>
    </source>
</evidence>
<reference evidence="7 8" key="1">
    <citation type="submission" date="2020-02" db="EMBL/GenBank/DDBJ databases">
        <title>Draft genome sequence of two Spirosoma agri KCTC 52727 and Spirosoma terrae KCTC 52035.</title>
        <authorList>
            <person name="Rojas J."/>
            <person name="Ambika Manirajan B."/>
            <person name="Ratering S."/>
            <person name="Suarez C."/>
            <person name="Schnell S."/>
        </authorList>
    </citation>
    <scope>NUCLEOTIDE SEQUENCE [LARGE SCALE GENOMIC DNA]</scope>
    <source>
        <strain evidence="7 8">KCTC 52727</strain>
    </source>
</reference>
<dbReference type="InterPro" id="IPR023397">
    <property type="entry name" value="SAM-dep_MeTrfase_MraW_recog"/>
</dbReference>
<keyword evidence="5 6" id="KW-0949">S-adenosyl-L-methionine</keyword>
<evidence type="ECO:0000256" key="2">
    <source>
        <dbReference type="ARBA" id="ARBA00022552"/>
    </source>
</evidence>
<comment type="function">
    <text evidence="6">Specifically methylates the N4 position of cytidine in position 1402 (C1402) of 16S rRNA.</text>
</comment>
<accession>A0A6M0ILP4</accession>
<dbReference type="EMBL" id="JAAGNZ010000002">
    <property type="protein sequence ID" value="NEU68807.1"/>
    <property type="molecule type" value="Genomic_DNA"/>
</dbReference>
<feature type="binding site" evidence="6">
    <location>
        <position position="81"/>
    </location>
    <ligand>
        <name>S-adenosyl-L-methionine</name>
        <dbReference type="ChEBI" id="CHEBI:59789"/>
    </ligand>
</feature>
<organism evidence="7 8">
    <name type="scientific">Spirosoma agri</name>
    <dbReference type="NCBI Taxonomy" id="1987381"/>
    <lineage>
        <taxon>Bacteria</taxon>
        <taxon>Pseudomonadati</taxon>
        <taxon>Bacteroidota</taxon>
        <taxon>Cytophagia</taxon>
        <taxon>Cytophagales</taxon>
        <taxon>Cytophagaceae</taxon>
        <taxon>Spirosoma</taxon>
    </lineage>
</organism>
<keyword evidence="4 6" id="KW-0808">Transferase</keyword>
<dbReference type="Gene3D" id="1.10.150.170">
    <property type="entry name" value="Putative methyltransferase TM0872, insert domain"/>
    <property type="match status" value="1"/>
</dbReference>
<evidence type="ECO:0000313" key="7">
    <source>
        <dbReference type="EMBL" id="NEU68807.1"/>
    </source>
</evidence>
<dbReference type="Pfam" id="PF01795">
    <property type="entry name" value="Methyltransf_5"/>
    <property type="match status" value="1"/>
</dbReference>
<evidence type="ECO:0000256" key="6">
    <source>
        <dbReference type="HAMAP-Rule" id="MF_01007"/>
    </source>
</evidence>
<dbReference type="SUPFAM" id="SSF81799">
    <property type="entry name" value="Putative methyltransferase TM0872, insert domain"/>
    <property type="match status" value="1"/>
</dbReference>